<keyword evidence="6" id="KW-0186">Copper</keyword>
<dbReference type="KEGG" id="vas:GT360_16810"/>
<dbReference type="PANTHER" id="PTHR30204">
    <property type="entry name" value="REDOX-CYCLING DRUG-SENSING TRANSCRIPTIONAL ACTIVATOR SOXR"/>
    <property type="match status" value="1"/>
</dbReference>
<keyword evidence="13" id="KW-0175">Coiled coil</keyword>
<evidence type="ECO:0000256" key="10">
    <source>
        <dbReference type="ARBA" id="ARBA00023163"/>
    </source>
</evidence>
<dbReference type="Pfam" id="PF13411">
    <property type="entry name" value="MerR_1"/>
    <property type="match status" value="1"/>
</dbReference>
<name>A0A7Z2T6B4_9VIBR</name>
<dbReference type="GO" id="GO:0003700">
    <property type="term" value="F:DNA-binding transcription factor activity"/>
    <property type="evidence" value="ECO:0007669"/>
    <property type="project" value="InterPro"/>
</dbReference>
<keyword evidence="8" id="KW-0238">DNA-binding</keyword>
<comment type="subunit">
    <text evidence="2">Homodimer.</text>
</comment>
<evidence type="ECO:0000256" key="4">
    <source>
        <dbReference type="ARBA" id="ARBA00022490"/>
    </source>
</evidence>
<dbReference type="PRINTS" id="PR00040">
    <property type="entry name" value="HTHMERR"/>
</dbReference>
<dbReference type="InterPro" id="IPR011789">
    <property type="entry name" value="CueR"/>
</dbReference>
<evidence type="ECO:0000256" key="3">
    <source>
        <dbReference type="ARBA" id="ARBA00017250"/>
    </source>
</evidence>
<evidence type="ECO:0000256" key="7">
    <source>
        <dbReference type="ARBA" id="ARBA00023015"/>
    </source>
</evidence>
<dbReference type="PROSITE" id="PS00552">
    <property type="entry name" value="HTH_MERR_1"/>
    <property type="match status" value="1"/>
</dbReference>
<protein>
    <recommendedName>
        <fullName evidence="3">HTH-type transcriptional regulator CueR</fullName>
    </recommendedName>
    <alternativeName>
        <fullName evidence="12">Copper efflux regulator</fullName>
    </alternativeName>
    <alternativeName>
        <fullName evidence="11">Copper export regulator</fullName>
    </alternativeName>
</protein>
<dbReference type="GO" id="GO:0005737">
    <property type="term" value="C:cytoplasm"/>
    <property type="evidence" value="ECO:0007669"/>
    <property type="project" value="UniProtKB-SubCell"/>
</dbReference>
<organism evidence="15 16">
    <name type="scientific">Vibrio astriarenae</name>
    <dbReference type="NCBI Taxonomy" id="1481923"/>
    <lineage>
        <taxon>Bacteria</taxon>
        <taxon>Pseudomonadati</taxon>
        <taxon>Pseudomonadota</taxon>
        <taxon>Gammaproteobacteria</taxon>
        <taxon>Vibrionales</taxon>
        <taxon>Vibrionaceae</taxon>
        <taxon>Vibrio</taxon>
    </lineage>
</organism>
<feature type="coiled-coil region" evidence="13">
    <location>
        <begin position="81"/>
        <end position="108"/>
    </location>
</feature>
<comment type="subcellular location">
    <subcellularLocation>
        <location evidence="1">Cytoplasm</location>
    </subcellularLocation>
</comment>
<dbReference type="SMART" id="SM00422">
    <property type="entry name" value="HTH_MERR"/>
    <property type="match status" value="1"/>
</dbReference>
<evidence type="ECO:0000256" key="9">
    <source>
        <dbReference type="ARBA" id="ARBA00023159"/>
    </source>
</evidence>
<sequence length="133" mass="14794">MNIGEVAKLTGLTAKSIRLYEEKGLILPPTRTESGYRDYGEKQIQQLTLVARAKAAGFSLIECKEFVQLAENPHRTSKQVKAHALEKLEEVEKKIRHLEEIRAQLKAWVVSCPGDEGSECPIIDDLTHPTVGG</sequence>
<evidence type="ECO:0000256" key="6">
    <source>
        <dbReference type="ARBA" id="ARBA00023008"/>
    </source>
</evidence>
<dbReference type="RefSeq" id="WP_164650114.1">
    <property type="nucleotide sequence ID" value="NZ_CP047476.1"/>
</dbReference>
<keyword evidence="5" id="KW-0479">Metal-binding</keyword>
<reference evidence="15 16" key="1">
    <citation type="submission" date="2020-01" db="EMBL/GenBank/DDBJ databases">
        <title>Whole genome and functional gene identification of agarase of Vibrio HN897.</title>
        <authorList>
            <person name="Liu Y."/>
            <person name="Zhao Z."/>
        </authorList>
    </citation>
    <scope>NUCLEOTIDE SEQUENCE [LARGE SCALE GENOMIC DNA]</scope>
    <source>
        <strain evidence="15 16">HN897</strain>
    </source>
</reference>
<dbReference type="InterPro" id="IPR000551">
    <property type="entry name" value="MerR-type_HTH_dom"/>
</dbReference>
<dbReference type="Proteomes" id="UP000464262">
    <property type="component" value="Chromosome 2"/>
</dbReference>
<dbReference type="AlphaFoldDB" id="A0A7Z2T6B4"/>
<evidence type="ECO:0000256" key="12">
    <source>
        <dbReference type="ARBA" id="ARBA00032335"/>
    </source>
</evidence>
<evidence type="ECO:0000256" key="5">
    <source>
        <dbReference type="ARBA" id="ARBA00022723"/>
    </source>
</evidence>
<evidence type="ECO:0000313" key="15">
    <source>
        <dbReference type="EMBL" id="QIA65214.1"/>
    </source>
</evidence>
<keyword evidence="7" id="KW-0805">Transcription regulation</keyword>
<evidence type="ECO:0000256" key="2">
    <source>
        <dbReference type="ARBA" id="ARBA00011738"/>
    </source>
</evidence>
<dbReference type="PROSITE" id="PS50937">
    <property type="entry name" value="HTH_MERR_2"/>
    <property type="match status" value="1"/>
</dbReference>
<dbReference type="CDD" id="cd01108">
    <property type="entry name" value="HTH_CueR"/>
    <property type="match status" value="1"/>
</dbReference>
<dbReference type="GO" id="GO:0045893">
    <property type="term" value="P:positive regulation of DNA-templated transcription"/>
    <property type="evidence" value="ECO:0007669"/>
    <property type="project" value="InterPro"/>
</dbReference>
<feature type="domain" description="HTH merR-type" evidence="14">
    <location>
        <begin position="1"/>
        <end position="69"/>
    </location>
</feature>
<dbReference type="NCBIfam" id="TIGR02044">
    <property type="entry name" value="CueR"/>
    <property type="match status" value="1"/>
</dbReference>
<evidence type="ECO:0000259" key="14">
    <source>
        <dbReference type="PROSITE" id="PS50937"/>
    </source>
</evidence>
<evidence type="ECO:0000256" key="1">
    <source>
        <dbReference type="ARBA" id="ARBA00004496"/>
    </source>
</evidence>
<keyword evidence="9" id="KW-0010">Activator</keyword>
<accession>A0A7Z2T6B4</accession>
<evidence type="ECO:0000313" key="16">
    <source>
        <dbReference type="Proteomes" id="UP000464262"/>
    </source>
</evidence>
<dbReference type="PANTHER" id="PTHR30204:SF16">
    <property type="entry name" value="HTH-TYPE TRANSCRIPTIONAL REGULATOR CUER"/>
    <property type="match status" value="1"/>
</dbReference>
<keyword evidence="10" id="KW-0804">Transcription</keyword>
<dbReference type="Gene3D" id="1.10.1660.10">
    <property type="match status" value="1"/>
</dbReference>
<dbReference type="SUPFAM" id="SSF46955">
    <property type="entry name" value="Putative DNA-binding domain"/>
    <property type="match status" value="1"/>
</dbReference>
<dbReference type="InterPro" id="IPR009061">
    <property type="entry name" value="DNA-bd_dom_put_sf"/>
</dbReference>
<keyword evidence="16" id="KW-1185">Reference proteome</keyword>
<keyword evidence="4" id="KW-0963">Cytoplasm</keyword>
<dbReference type="GO" id="GO:0003677">
    <property type="term" value="F:DNA binding"/>
    <property type="evidence" value="ECO:0007669"/>
    <property type="project" value="UniProtKB-KW"/>
</dbReference>
<dbReference type="InterPro" id="IPR047057">
    <property type="entry name" value="MerR_fam"/>
</dbReference>
<evidence type="ECO:0000256" key="11">
    <source>
        <dbReference type="ARBA" id="ARBA00031472"/>
    </source>
</evidence>
<dbReference type="GO" id="GO:0005507">
    <property type="term" value="F:copper ion binding"/>
    <property type="evidence" value="ECO:0007669"/>
    <property type="project" value="InterPro"/>
</dbReference>
<proteinExistence type="predicted"/>
<evidence type="ECO:0000256" key="13">
    <source>
        <dbReference type="SAM" id="Coils"/>
    </source>
</evidence>
<dbReference type="EMBL" id="CP047476">
    <property type="protein sequence ID" value="QIA65214.1"/>
    <property type="molecule type" value="Genomic_DNA"/>
</dbReference>
<evidence type="ECO:0000256" key="8">
    <source>
        <dbReference type="ARBA" id="ARBA00023125"/>
    </source>
</evidence>
<gene>
    <name evidence="15" type="primary">cueR</name>
    <name evidence="15" type="ORF">GT360_16810</name>
</gene>